<dbReference type="PANTHER" id="PTHR12526">
    <property type="entry name" value="GLYCOSYLTRANSFERASE"/>
    <property type="match status" value="1"/>
</dbReference>
<comment type="caution">
    <text evidence="1">The sequence shown here is derived from an EMBL/GenBank/DDBJ whole genome shotgun (WGS) entry which is preliminary data.</text>
</comment>
<protein>
    <submittedName>
        <fullName evidence="1">Glycosyltransferase involved in cell wall biosynthesis</fullName>
    </submittedName>
</protein>
<dbReference type="Proteomes" id="UP000248330">
    <property type="component" value="Unassembled WGS sequence"/>
</dbReference>
<name>A0A318E7J7_9GAMM</name>
<accession>A0A318E7J7</accession>
<evidence type="ECO:0000313" key="1">
    <source>
        <dbReference type="EMBL" id="PXV67729.1"/>
    </source>
</evidence>
<dbReference type="SUPFAM" id="SSF53756">
    <property type="entry name" value="UDP-Glycosyltransferase/glycogen phosphorylase"/>
    <property type="match status" value="1"/>
</dbReference>
<dbReference type="RefSeq" id="WP_170123992.1">
    <property type="nucleotide sequence ID" value="NZ_CAWNXA010000005.1"/>
</dbReference>
<keyword evidence="1" id="KW-0808">Transferase</keyword>
<dbReference type="EMBL" id="QICN01000005">
    <property type="protein sequence ID" value="PXV67729.1"/>
    <property type="molecule type" value="Genomic_DNA"/>
</dbReference>
<dbReference type="Gene3D" id="3.40.50.2000">
    <property type="entry name" value="Glycogen Phosphorylase B"/>
    <property type="match status" value="2"/>
</dbReference>
<gene>
    <name evidence="1" type="ORF">C8D93_10585</name>
</gene>
<dbReference type="GO" id="GO:0016740">
    <property type="term" value="F:transferase activity"/>
    <property type="evidence" value="ECO:0007669"/>
    <property type="project" value="UniProtKB-KW"/>
</dbReference>
<organism evidence="1 2">
    <name type="scientific">Sinimarinibacterium flocculans</name>
    <dbReference type="NCBI Taxonomy" id="985250"/>
    <lineage>
        <taxon>Bacteria</taxon>
        <taxon>Pseudomonadati</taxon>
        <taxon>Pseudomonadota</taxon>
        <taxon>Gammaproteobacteria</taxon>
        <taxon>Nevskiales</taxon>
        <taxon>Nevskiaceae</taxon>
        <taxon>Sinimarinibacterium</taxon>
    </lineage>
</organism>
<reference evidence="1 2" key="1">
    <citation type="submission" date="2018-04" db="EMBL/GenBank/DDBJ databases">
        <title>Genomic Encyclopedia of Type Strains, Phase IV (KMG-IV): sequencing the most valuable type-strain genomes for metagenomic binning, comparative biology and taxonomic classification.</title>
        <authorList>
            <person name="Goeker M."/>
        </authorList>
    </citation>
    <scope>NUCLEOTIDE SEQUENCE [LARGE SCALE GENOMIC DNA]</scope>
    <source>
        <strain evidence="1 2">DSM 104150</strain>
    </source>
</reference>
<dbReference type="AlphaFoldDB" id="A0A318E7J7"/>
<dbReference type="Pfam" id="PF13692">
    <property type="entry name" value="Glyco_trans_1_4"/>
    <property type="match status" value="1"/>
</dbReference>
<proteinExistence type="predicted"/>
<keyword evidence="2" id="KW-1185">Reference proteome</keyword>
<sequence length="385" mass="41803">MRRTGAIVLVTTSFPIRGDGSEAAGSFVSDLAEELAKHVPVRVVAPGEETCEEAWPGDVEVFRFAAPDKALSTLRPWRPAEIRAIGRVLAAGQVATERAVQAGRTAHMLALWALPSGHWARQVSRRVGVPYSVWTLGSDIWTLGKLPLVRAHLRRVLQDARRCYSDGFKLADETRAICGRPVEFLPSTRRIERARMMDLKKAAPYRLLFLGRWHPNKGIDLLIAALNLLSDEDWQYIEVVEICGGGPMESTVRRGVAGLLAAGRRIELRGYVQKPVAENALLCADYLLIPSRIESIPVVFSDAIKLGCPVIASPVGDLPRLVNATPRCGLVAESVDAHAYATAISSALRQPPASFANGLEVMARTFDLTGLAQDIASRHGAGCHG</sequence>
<evidence type="ECO:0000313" key="2">
    <source>
        <dbReference type="Proteomes" id="UP000248330"/>
    </source>
</evidence>